<keyword evidence="1" id="KW-1133">Transmembrane helix</keyword>
<evidence type="ECO:0000313" key="3">
    <source>
        <dbReference type="EMBL" id="TSE24872.1"/>
    </source>
</evidence>
<keyword evidence="1" id="KW-0812">Transmembrane</keyword>
<comment type="caution">
    <text evidence="3">The sequence shown here is derived from an EMBL/GenBank/DDBJ whole genome shotgun (WGS) entry which is preliminary data.</text>
</comment>
<dbReference type="NCBIfam" id="TIGR02099">
    <property type="entry name" value="YhdP family protein"/>
    <property type="match status" value="1"/>
</dbReference>
<dbReference type="PANTHER" id="PTHR38690:SF1">
    <property type="entry name" value="PROTEASE"/>
    <property type="match status" value="1"/>
</dbReference>
<keyword evidence="1" id="KW-0472">Membrane</keyword>
<dbReference type="Pfam" id="PF13116">
    <property type="entry name" value="YhdP"/>
    <property type="match status" value="1"/>
</dbReference>
<dbReference type="EMBL" id="VJND01000010">
    <property type="protein sequence ID" value="TSE24872.1"/>
    <property type="molecule type" value="Genomic_DNA"/>
</dbReference>
<keyword evidence="4" id="KW-1185">Reference proteome</keyword>
<organism evidence="3 4">
    <name type="scientific">Tepidimonas sediminis</name>
    <dbReference type="NCBI Taxonomy" id="2588941"/>
    <lineage>
        <taxon>Bacteria</taxon>
        <taxon>Pseudomonadati</taxon>
        <taxon>Pseudomonadota</taxon>
        <taxon>Betaproteobacteria</taxon>
        <taxon>Burkholderiales</taxon>
        <taxon>Tepidimonas</taxon>
    </lineage>
</organism>
<evidence type="ECO:0000259" key="2">
    <source>
        <dbReference type="Pfam" id="PF13116"/>
    </source>
</evidence>
<feature type="domain" description="YhdP central" evidence="2">
    <location>
        <begin position="17"/>
        <end position="1341"/>
    </location>
</feature>
<sequence>MTSTQVDRTPPWPWRLLALASRWLFGIAVAWWLALLVIWGALQGWIVPRADAWRGAVEAAATRALGVRTTLERLEVRRGGLAPHVVLHGIRLYDSEGREALHVPQAQALLSPRALLALGLEQLVIDGLDVQVRRLADGRILVAGLDVGAGRSDGALADWLFAQREVALRSARIEWIDERRPQAPPLVLTDVLVVTRNGGWRHELRIDATPPPGWGRRLSWRARFTQPPWQLDRGDWRRWSGPWYLEAPQLDAAPLAQALDLAPWGLQTLQGRGALRAWGELRAGHWEALTADVHVQDVRIGWSAAAHEPLALADLRARLRAQRDGASVTWRTEGLALRAADGAAWPGGDLRLGYTLGEAGEWRAWNLAAERLDLDMLQRLGRVLPLGEASRWLDALRPRGVAQQLELRWQAPARAGEPARWSGRGRVQGLALAAGQVEAHAAGAWGRPGVEGVEASFDFDERGGRAEVALRHGAVTLPGGFEEPRLAFDELHAQARWWHDGQRIELEVGELRFANADAQGRGRLRWRTADPQRSGARDRFPGELDLDVRLSRAEAARVVRYLPLTVGADTRAYLKAAIRAGRASDVRFRLQGDLWDFPFPERGQGVFEVQAQLHDVTLDYAPAYLLPSGQPAWPALERLQAELRIEGTRLEIRDAHGSVAGLPQLRALQTRALIPDYLADHPRLQVQGQVRGPAPEALRFVAQSPVQGYTGGVLAAAQASGSVEVALELAMPLDDVEATRVRGQVRLAGNDLRLEAEAPWLREVRGTLDFTEQGFRVPQASARLLGGELRFSGGMAPQDGGRVRFQGQGVVTAAGLRASPDWAWARWLGGVTQGEARYGVTLLAQGGNIELAVDSDLAGLALSLPAPLAKPAEAAWRTRVTLQPLAPARDGSRRDRLQLSVQAPALPGGALYAEYEREHRGARTVVGRGRLALGADVPSWPQAGVVAALRLPQLDVDAWQAALAASGADGGGPADVQARAYWPTRYGVGVERLLWDGRAFDAVSVGGSRSDDVWRLSVAAHQLDGTLELDAGAQPRVTARLARLRLPRGAEADVERLATQPRTLPALDVVVEDFELGGRALGRLQVQAVNREAAQGAGSVREWRLESLQLTLPEARLSARGNWAPTAALTAPGQAAAARRTALQLRLDIDDAGALLERFGLGGALRGGRGRLEGSLGWIGSPLALHTPTLSGELALDLQRGQFLKAEPGIGRLLGVLSLQSLPRRLTLDFRDVFSEGFAFDLVRGHVQLARGVASTRDLQMRGVSAAVLMEGSADLVRETADLTAVVVPELNAGTASLLAGLVNPVTGLGTFLAQLVLRQPLQAAATQTFRITGRWDDPQVERVARTIEPGREVNPATERTP</sequence>
<dbReference type="PANTHER" id="PTHR38690">
    <property type="entry name" value="PROTEASE-RELATED"/>
    <property type="match status" value="1"/>
</dbReference>
<reference evidence="3 4" key="1">
    <citation type="submission" date="2019-07" db="EMBL/GenBank/DDBJ databases">
        <title>Tepidimonas sediminis YIM 72259 draft genome.</title>
        <authorList>
            <person name="Da Costa M.S."/>
            <person name="Froufe H.J.C."/>
            <person name="Egas C."/>
            <person name="Albuquerque L."/>
        </authorList>
    </citation>
    <scope>NUCLEOTIDE SEQUENCE [LARGE SCALE GENOMIC DNA]</scope>
    <source>
        <strain evidence="3 4">YIM 72259</strain>
    </source>
</reference>
<proteinExistence type="predicted"/>
<name>A0A554WMR7_9BURK</name>
<feature type="transmembrane region" description="Helical" evidence="1">
    <location>
        <begin position="23"/>
        <end position="42"/>
    </location>
</feature>
<dbReference type="InterPro" id="IPR011836">
    <property type="entry name" value="YhdP"/>
</dbReference>
<dbReference type="RefSeq" id="WP_143895708.1">
    <property type="nucleotide sequence ID" value="NZ_VJND01000010.1"/>
</dbReference>
<dbReference type="OrthoDB" id="8521382at2"/>
<evidence type="ECO:0000313" key="4">
    <source>
        <dbReference type="Proteomes" id="UP000320225"/>
    </source>
</evidence>
<accession>A0A554WMR7</accession>
<dbReference type="Proteomes" id="UP000320225">
    <property type="component" value="Unassembled WGS sequence"/>
</dbReference>
<evidence type="ECO:0000256" key="1">
    <source>
        <dbReference type="SAM" id="Phobius"/>
    </source>
</evidence>
<protein>
    <recommendedName>
        <fullName evidence="2">YhdP central domain-containing protein</fullName>
    </recommendedName>
</protein>
<dbReference type="InterPro" id="IPR025263">
    <property type="entry name" value="YhdP_central"/>
</dbReference>
<gene>
    <name evidence="3" type="ORF">Tsedi_01732</name>
</gene>